<feature type="non-terminal residue" evidence="1">
    <location>
        <position position="1"/>
    </location>
</feature>
<dbReference type="EMBL" id="BARU01003296">
    <property type="protein sequence ID" value="GAH22396.1"/>
    <property type="molecule type" value="Genomic_DNA"/>
</dbReference>
<accession>X1DN63</accession>
<sequence length="42" mass="4446">RAVANIVGTAALISSAHGFAAAFVVDEEIPQSVYRMVIKPVF</sequence>
<organism evidence="1">
    <name type="scientific">marine sediment metagenome</name>
    <dbReference type="NCBI Taxonomy" id="412755"/>
    <lineage>
        <taxon>unclassified sequences</taxon>
        <taxon>metagenomes</taxon>
        <taxon>ecological metagenomes</taxon>
    </lineage>
</organism>
<gene>
    <name evidence="1" type="ORF">S03H2_07220</name>
</gene>
<proteinExistence type="predicted"/>
<dbReference type="AlphaFoldDB" id="X1DN63"/>
<evidence type="ECO:0000313" key="1">
    <source>
        <dbReference type="EMBL" id="GAH22396.1"/>
    </source>
</evidence>
<protein>
    <submittedName>
        <fullName evidence="1">Uncharacterized protein</fullName>
    </submittedName>
</protein>
<comment type="caution">
    <text evidence="1">The sequence shown here is derived from an EMBL/GenBank/DDBJ whole genome shotgun (WGS) entry which is preliminary data.</text>
</comment>
<reference evidence="1" key="1">
    <citation type="journal article" date="2014" name="Front. Microbiol.">
        <title>High frequency of phylogenetically diverse reductive dehalogenase-homologous genes in deep subseafloor sedimentary metagenomes.</title>
        <authorList>
            <person name="Kawai M."/>
            <person name="Futagami T."/>
            <person name="Toyoda A."/>
            <person name="Takaki Y."/>
            <person name="Nishi S."/>
            <person name="Hori S."/>
            <person name="Arai W."/>
            <person name="Tsubouchi T."/>
            <person name="Morono Y."/>
            <person name="Uchiyama I."/>
            <person name="Ito T."/>
            <person name="Fujiyama A."/>
            <person name="Inagaki F."/>
            <person name="Takami H."/>
        </authorList>
    </citation>
    <scope>NUCLEOTIDE SEQUENCE</scope>
    <source>
        <strain evidence="1">Expedition CK06-06</strain>
    </source>
</reference>
<name>X1DN63_9ZZZZ</name>